<dbReference type="Pfam" id="PF02770">
    <property type="entry name" value="Acyl-CoA_dh_M"/>
    <property type="match status" value="1"/>
</dbReference>
<dbReference type="AlphaFoldDB" id="A0A7D6YZW6"/>
<dbReference type="GO" id="GO:0016627">
    <property type="term" value="F:oxidoreductase activity, acting on the CH-CH group of donors"/>
    <property type="evidence" value="ECO:0007669"/>
    <property type="project" value="InterPro"/>
</dbReference>
<dbReference type="Gene3D" id="1.20.140.10">
    <property type="entry name" value="Butyryl-CoA Dehydrogenase, subunit A, domain 3"/>
    <property type="match status" value="1"/>
</dbReference>
<reference evidence="10 11" key="1">
    <citation type="submission" date="2020-07" db="EMBL/GenBank/DDBJ databases">
        <authorList>
            <person name="Zhuang K."/>
            <person name="Ran Y."/>
        </authorList>
    </citation>
    <scope>NUCLEOTIDE SEQUENCE [LARGE SCALE GENOMIC DNA]</scope>
    <source>
        <strain evidence="10 11">WCH-YHL-001</strain>
    </source>
</reference>
<dbReference type="FunFam" id="2.40.110.10:FF:000011">
    <property type="entry name" value="Acyl-CoA dehydrogenase FadE34"/>
    <property type="match status" value="1"/>
</dbReference>
<organism evidence="10 11">
    <name type="scientific">Nocardia huaxiensis</name>
    <dbReference type="NCBI Taxonomy" id="2755382"/>
    <lineage>
        <taxon>Bacteria</taxon>
        <taxon>Bacillati</taxon>
        <taxon>Actinomycetota</taxon>
        <taxon>Actinomycetes</taxon>
        <taxon>Mycobacteriales</taxon>
        <taxon>Nocardiaceae</taxon>
        <taxon>Nocardia</taxon>
    </lineage>
</organism>
<dbReference type="InterPro" id="IPR009100">
    <property type="entry name" value="AcylCoA_DH/oxidase_NM_dom_sf"/>
</dbReference>
<accession>A0A7D6YZW6</accession>
<feature type="domain" description="Acyl-CoA dehydrogenase/oxidase N-terminal" evidence="9">
    <location>
        <begin position="13"/>
        <end position="112"/>
    </location>
</feature>
<dbReference type="InterPro" id="IPR052161">
    <property type="entry name" value="Mycobact_Acyl-CoA_DH"/>
</dbReference>
<keyword evidence="4 6" id="KW-0274">FAD</keyword>
<evidence type="ECO:0000256" key="5">
    <source>
        <dbReference type="ARBA" id="ARBA00023002"/>
    </source>
</evidence>
<keyword evidence="3 6" id="KW-0285">Flavoprotein</keyword>
<evidence type="ECO:0000259" key="7">
    <source>
        <dbReference type="Pfam" id="PF00441"/>
    </source>
</evidence>
<evidence type="ECO:0000259" key="9">
    <source>
        <dbReference type="Pfam" id="PF02771"/>
    </source>
</evidence>
<evidence type="ECO:0000313" key="10">
    <source>
        <dbReference type="EMBL" id="QLY28846.1"/>
    </source>
</evidence>
<sequence length="399" mass="44020">MTTESALDAERLAAYVREFLREHDPATTDRLEFLRARFDAGLAWVHYPEGAGGLGLDPVLQSDVDDLIANAGAPDNRPELNFIGLHMAAPTLLRFGTPEQRQRWLRPLWTGEELWCQLFSEPGAGSDLADVGTSAVRDGDGWIVNGQKVWTSLAHQADWAILLARTDIAQPKHRGLSYFVCDMRAPGVDVRPLRQITGESEFNEVYLDNVRIAGDQLLGEIGQGWTVAGHTLANERVAIGAGTIPRESGTIGTLAQTWRTRPDLRRAGLHDQVVRFWVEAEAARLTAERLRQQQAAGLPGPEGSGAKLSHARLNQQISSFELELLGAEGLRYSDYTARRPVIVADWAEESAGWRFLRAKGNSIEGGTSDIMRNIIAERVLGLPAEARADKDIPWKDLPR</sequence>
<dbReference type="Gene3D" id="1.10.540.10">
    <property type="entry name" value="Acyl-CoA dehydrogenase/oxidase, N-terminal domain"/>
    <property type="match status" value="1"/>
</dbReference>
<evidence type="ECO:0000256" key="2">
    <source>
        <dbReference type="ARBA" id="ARBA00009347"/>
    </source>
</evidence>
<dbReference type="InterPro" id="IPR046373">
    <property type="entry name" value="Acyl-CoA_Oxase/DH_mid-dom_sf"/>
</dbReference>
<dbReference type="Gene3D" id="2.40.110.10">
    <property type="entry name" value="Butyryl-CoA Dehydrogenase, subunit A, domain 2"/>
    <property type="match status" value="1"/>
</dbReference>
<comment type="similarity">
    <text evidence="2 6">Belongs to the acyl-CoA dehydrogenase family.</text>
</comment>
<gene>
    <name evidence="10" type="ORF">H0264_26420</name>
</gene>
<name>A0A7D6YZW6_9NOCA</name>
<dbReference type="SUPFAM" id="SSF56645">
    <property type="entry name" value="Acyl-CoA dehydrogenase NM domain-like"/>
    <property type="match status" value="1"/>
</dbReference>
<dbReference type="RefSeq" id="WP_181580052.1">
    <property type="nucleotide sequence ID" value="NZ_CP059399.1"/>
</dbReference>
<evidence type="ECO:0000313" key="11">
    <source>
        <dbReference type="Proteomes" id="UP000515512"/>
    </source>
</evidence>
<dbReference type="InterPro" id="IPR037069">
    <property type="entry name" value="AcylCoA_DH/ox_N_sf"/>
</dbReference>
<dbReference type="PANTHER" id="PTHR43292">
    <property type="entry name" value="ACYL-COA DEHYDROGENASE"/>
    <property type="match status" value="1"/>
</dbReference>
<feature type="domain" description="Acyl-CoA oxidase/dehydrogenase middle" evidence="8">
    <location>
        <begin position="116"/>
        <end position="210"/>
    </location>
</feature>
<dbReference type="InterPro" id="IPR006091">
    <property type="entry name" value="Acyl-CoA_Oxase/DH_mid-dom"/>
</dbReference>
<dbReference type="InterPro" id="IPR036250">
    <property type="entry name" value="AcylCo_DH-like_C"/>
</dbReference>
<keyword evidence="5 6" id="KW-0560">Oxidoreductase</keyword>
<dbReference type="GO" id="GO:0050660">
    <property type="term" value="F:flavin adenine dinucleotide binding"/>
    <property type="evidence" value="ECO:0007669"/>
    <property type="project" value="InterPro"/>
</dbReference>
<evidence type="ECO:0000259" key="8">
    <source>
        <dbReference type="Pfam" id="PF02770"/>
    </source>
</evidence>
<evidence type="ECO:0000256" key="3">
    <source>
        <dbReference type="ARBA" id="ARBA00022630"/>
    </source>
</evidence>
<evidence type="ECO:0000256" key="1">
    <source>
        <dbReference type="ARBA" id="ARBA00001974"/>
    </source>
</evidence>
<dbReference type="GO" id="GO:0005886">
    <property type="term" value="C:plasma membrane"/>
    <property type="evidence" value="ECO:0007669"/>
    <property type="project" value="TreeGrafter"/>
</dbReference>
<proteinExistence type="inferred from homology"/>
<dbReference type="SUPFAM" id="SSF47203">
    <property type="entry name" value="Acyl-CoA dehydrogenase C-terminal domain-like"/>
    <property type="match status" value="1"/>
</dbReference>
<keyword evidence="11" id="KW-1185">Reference proteome</keyword>
<feature type="domain" description="Acyl-CoA dehydrogenase/oxidase C-terminal" evidence="7">
    <location>
        <begin position="222"/>
        <end position="380"/>
    </location>
</feature>
<protein>
    <submittedName>
        <fullName evidence="10">Acyl-CoA dehydrogenase family protein</fullName>
    </submittedName>
</protein>
<dbReference type="InterPro" id="IPR009075">
    <property type="entry name" value="AcylCo_DH/oxidase_C"/>
</dbReference>
<dbReference type="Pfam" id="PF02771">
    <property type="entry name" value="Acyl-CoA_dh_N"/>
    <property type="match status" value="1"/>
</dbReference>
<dbReference type="Proteomes" id="UP000515512">
    <property type="component" value="Chromosome"/>
</dbReference>
<dbReference type="Pfam" id="PF00441">
    <property type="entry name" value="Acyl-CoA_dh_1"/>
    <property type="match status" value="1"/>
</dbReference>
<evidence type="ECO:0000256" key="4">
    <source>
        <dbReference type="ARBA" id="ARBA00022827"/>
    </source>
</evidence>
<evidence type="ECO:0000256" key="6">
    <source>
        <dbReference type="RuleBase" id="RU362125"/>
    </source>
</evidence>
<dbReference type="PANTHER" id="PTHR43292:SF4">
    <property type="entry name" value="ACYL-COA DEHYDROGENASE FADE34"/>
    <property type="match status" value="1"/>
</dbReference>
<comment type="cofactor">
    <cofactor evidence="1 6">
        <name>FAD</name>
        <dbReference type="ChEBI" id="CHEBI:57692"/>
    </cofactor>
</comment>
<dbReference type="InterPro" id="IPR013786">
    <property type="entry name" value="AcylCoA_DH/ox_N"/>
</dbReference>
<dbReference type="EMBL" id="CP059399">
    <property type="protein sequence ID" value="QLY28846.1"/>
    <property type="molecule type" value="Genomic_DNA"/>
</dbReference>
<dbReference type="KEGG" id="nhu:H0264_26420"/>